<dbReference type="InterPro" id="IPR010730">
    <property type="entry name" value="HET"/>
</dbReference>
<dbReference type="Pfam" id="PF06985">
    <property type="entry name" value="HET"/>
    <property type="match status" value="1"/>
</dbReference>
<evidence type="ECO:0000259" key="1">
    <source>
        <dbReference type="Pfam" id="PF06985"/>
    </source>
</evidence>
<reference evidence="2" key="1">
    <citation type="journal article" date="2022" name="bioRxiv">
        <title>Deciphering the potential niche of two novel black yeast fungi from a biological soil crust based on their genomes, phenotypes, and melanin regulation.</title>
        <authorList>
            <consortium name="DOE Joint Genome Institute"/>
            <person name="Carr E.C."/>
            <person name="Barton Q."/>
            <person name="Grambo S."/>
            <person name="Sullivan M."/>
            <person name="Renfro C.M."/>
            <person name="Kuo A."/>
            <person name="Pangilinan J."/>
            <person name="Lipzen A."/>
            <person name="Keymanesh K."/>
            <person name="Savage E."/>
            <person name="Barry K."/>
            <person name="Grigoriev I.V."/>
            <person name="Riekhof W.R."/>
            <person name="Harris S.S."/>
        </authorList>
    </citation>
    <scope>NUCLEOTIDE SEQUENCE</scope>
    <source>
        <strain evidence="2">JF 03-4F</strain>
    </source>
</reference>
<sequence>MTLCSSCSSITLQSLSEGQGHLLHDRWLSLEKAAEICALCHLLVDYLRPEIDSTPFTEILRDPTYEQHRSRIPIVARYSRGLQLPGEEHALQERPSQRSYLSITCGPQSIDVEVAGESPNHHLQHAPLSDSLQGVRVTVSVPIYVYPGDPLASSGIQVREPLASTPLDSSLIAKVKQWRSHCLEAHPECHAIDPMRRRYPSRLLHLGNVNSGAVQLIRTTPSFQHAFVALSYCWGKSAGDWIEYAKECQRGMDPHIEICRMPQTLQDAVTSAVALGFEYLWIDCPCILQGNMKDWLDEGSRMCDIYSNCALVISASDSGDCRNGFLVHRSQLQREGVVVPCGDYFGAIGNLHVCPPGTPFDEIVGRGPVARRAWCLQERQISRQVLHITQREVFFECVKCLRHESERVPDEEFDPDDQFRRFHVSLNREGTSGYAFPHKPSPNVHNVLSWCGIVEDYARRNLYDPGDKLIAIAGLARRAQEILGGEYLAGLWRHRLHIGLAWQVPQDAQARRAREYRAPSWSWASMDGIITYDRSDGYVQSDDGFLESAIDVLCTSVSLMGPDPFGPVEYVELVVAGHLKAIPSSALLRNDILTYPRWLSGAAPQIGWYLDDEKHDMDVKTMITCLKIAVKPFGPGPSLPPTNSMLILEQVEDGVKHDVQKYRRIGFGQVFVTDYFDDCTPSTITLI</sequence>
<organism evidence="2 3">
    <name type="scientific">Exophiala viscosa</name>
    <dbReference type="NCBI Taxonomy" id="2486360"/>
    <lineage>
        <taxon>Eukaryota</taxon>
        <taxon>Fungi</taxon>
        <taxon>Dikarya</taxon>
        <taxon>Ascomycota</taxon>
        <taxon>Pezizomycotina</taxon>
        <taxon>Eurotiomycetes</taxon>
        <taxon>Chaetothyriomycetidae</taxon>
        <taxon>Chaetothyriales</taxon>
        <taxon>Herpotrichiellaceae</taxon>
        <taxon>Exophiala</taxon>
    </lineage>
</organism>
<gene>
    <name evidence="2" type="ORF">EDD36DRAFT_284835</name>
</gene>
<protein>
    <submittedName>
        <fullName evidence="2">Heterokaryon incompatibility protein-domain-containing protein</fullName>
    </submittedName>
</protein>
<evidence type="ECO:0000313" key="3">
    <source>
        <dbReference type="Proteomes" id="UP001203852"/>
    </source>
</evidence>
<proteinExistence type="predicted"/>
<feature type="domain" description="Heterokaryon incompatibility" evidence="1">
    <location>
        <begin position="227"/>
        <end position="378"/>
    </location>
</feature>
<comment type="caution">
    <text evidence="2">The sequence shown here is derived from an EMBL/GenBank/DDBJ whole genome shotgun (WGS) entry which is preliminary data.</text>
</comment>
<accession>A0AAN6IB32</accession>
<dbReference type="EMBL" id="MU404356">
    <property type="protein sequence ID" value="KAI1611287.1"/>
    <property type="molecule type" value="Genomic_DNA"/>
</dbReference>
<evidence type="ECO:0000313" key="2">
    <source>
        <dbReference type="EMBL" id="KAI1611287.1"/>
    </source>
</evidence>
<dbReference type="AlphaFoldDB" id="A0AAN6IB32"/>
<name>A0AAN6IB32_9EURO</name>
<dbReference type="PANTHER" id="PTHR33112">
    <property type="entry name" value="DOMAIN PROTEIN, PUTATIVE-RELATED"/>
    <property type="match status" value="1"/>
</dbReference>
<keyword evidence="3" id="KW-1185">Reference proteome</keyword>
<dbReference type="Proteomes" id="UP001203852">
    <property type="component" value="Unassembled WGS sequence"/>
</dbReference>
<dbReference type="PANTHER" id="PTHR33112:SF16">
    <property type="entry name" value="HETEROKARYON INCOMPATIBILITY DOMAIN-CONTAINING PROTEIN"/>
    <property type="match status" value="1"/>
</dbReference>